<gene>
    <name evidence="4" type="ORF">PFDG_02151</name>
</gene>
<evidence type="ECO:0000256" key="1">
    <source>
        <dbReference type="PROSITE-ProRule" id="PRU00087"/>
    </source>
</evidence>
<feature type="region of interest" description="Disordered" evidence="3">
    <location>
        <begin position="346"/>
        <end position="374"/>
    </location>
</feature>
<feature type="region of interest" description="Disordered" evidence="3">
    <location>
        <begin position="1311"/>
        <end position="1332"/>
    </location>
</feature>
<dbReference type="Proteomes" id="UP000054282">
    <property type="component" value="Unassembled WGS sequence"/>
</dbReference>
<dbReference type="KEGG" id="pfd:PFDG_02151"/>
<accession>A0A0L7M6D3</accession>
<dbReference type="EMBL" id="GG701638">
    <property type="protein sequence ID" value="KOB88404.1"/>
    <property type="molecule type" value="Genomic_DNA"/>
</dbReference>
<evidence type="ECO:0000256" key="2">
    <source>
        <dbReference type="SAM" id="Coils"/>
    </source>
</evidence>
<evidence type="ECO:0000256" key="3">
    <source>
        <dbReference type="SAM" id="MobiDB-lite"/>
    </source>
</evidence>
<reference evidence="5" key="2">
    <citation type="submission" date="2006-09" db="EMBL/GenBank/DDBJ databases">
        <title>The genome sequence of Plasmodium falciparum Dd2.</title>
        <authorList>
            <consortium name="The Broad Institute Genome Sequencing Platform"/>
            <person name="Birren B."/>
            <person name="Lander E."/>
            <person name="Galagan J."/>
            <person name="Nusbaum C."/>
            <person name="Devon K."/>
            <person name="Henn M."/>
            <person name="Jaffe D."/>
            <person name="Butler J."/>
            <person name="Alvarez P."/>
            <person name="Gnerre S."/>
            <person name="Grabherr M."/>
            <person name="Kleber M."/>
            <person name="Mauceli E."/>
            <person name="Brockman W."/>
            <person name="MacCallum I.A."/>
            <person name="Rounsley S."/>
            <person name="Young S."/>
            <person name="LaButti K."/>
            <person name="Pushparaj V."/>
            <person name="DeCaprio D."/>
            <person name="Crawford M."/>
            <person name="Koehrsen M."/>
            <person name="Engels R."/>
            <person name="Montgomery P."/>
            <person name="Pearson M."/>
            <person name="Howarth C."/>
            <person name="Larson L."/>
            <person name="Luoma S."/>
            <person name="White J."/>
            <person name="Kodira C."/>
            <person name="Zeng Q."/>
            <person name="O'Leary S."/>
            <person name="Yandava C."/>
            <person name="Alvarado L."/>
            <person name="Wirth D."/>
            <person name="Volkman S."/>
            <person name="Hartl D."/>
        </authorList>
    </citation>
    <scope>NUCLEOTIDE SEQUENCE [LARGE SCALE GENOMIC DNA]</scope>
</reference>
<keyword evidence="2" id="KW-0175">Coiled coil</keyword>
<dbReference type="OMA" id="SYFVYED"/>
<dbReference type="Gene3D" id="2.60.40.10">
    <property type="entry name" value="Immunoglobulins"/>
    <property type="match status" value="2"/>
</dbReference>
<feature type="region of interest" description="Disordered" evidence="3">
    <location>
        <begin position="600"/>
        <end position="630"/>
    </location>
</feature>
<feature type="region of interest" description="Disordered" evidence="3">
    <location>
        <begin position="39"/>
        <end position="101"/>
    </location>
</feature>
<feature type="compositionally biased region" description="Basic and acidic residues" evidence="3">
    <location>
        <begin position="1311"/>
        <end position="1323"/>
    </location>
</feature>
<dbReference type="OrthoDB" id="5334309at2759"/>
<feature type="compositionally biased region" description="Low complexity" evidence="3">
    <location>
        <begin position="604"/>
        <end position="629"/>
    </location>
</feature>
<evidence type="ECO:0000313" key="5">
    <source>
        <dbReference type="Proteomes" id="UP000054282"/>
    </source>
</evidence>
<organism evidence="4 5">
    <name type="scientific">Plasmodium falciparum (isolate Dd2)</name>
    <dbReference type="NCBI Taxonomy" id="57267"/>
    <lineage>
        <taxon>Eukaryota</taxon>
        <taxon>Sar</taxon>
        <taxon>Alveolata</taxon>
        <taxon>Apicomplexa</taxon>
        <taxon>Aconoidasida</taxon>
        <taxon>Haemosporida</taxon>
        <taxon>Plasmodiidae</taxon>
        <taxon>Plasmodium</taxon>
        <taxon>Plasmodium (Laverania)</taxon>
    </lineage>
</organism>
<feature type="compositionally biased region" description="Low complexity" evidence="3">
    <location>
        <begin position="74"/>
        <end position="101"/>
    </location>
</feature>
<dbReference type="Pfam" id="PF00630">
    <property type="entry name" value="Filamin"/>
    <property type="match status" value="1"/>
</dbReference>
<proteinExistence type="predicted"/>
<feature type="region of interest" description="Disordered" evidence="3">
    <location>
        <begin position="1"/>
        <end position="23"/>
    </location>
</feature>
<dbReference type="SUPFAM" id="SSF81296">
    <property type="entry name" value="E set domains"/>
    <property type="match status" value="2"/>
</dbReference>
<feature type="repeat" description="Filamin" evidence="1">
    <location>
        <begin position="1115"/>
        <end position="1156"/>
    </location>
</feature>
<dbReference type="InterPro" id="IPR017868">
    <property type="entry name" value="Filamin/ABP280_repeat-like"/>
</dbReference>
<dbReference type="InterPro" id="IPR014756">
    <property type="entry name" value="Ig_E-set"/>
</dbReference>
<name>A0A0L7M6D3_PLAF4</name>
<reference evidence="5" key="1">
    <citation type="submission" date="2006-09" db="EMBL/GenBank/DDBJ databases">
        <title>Annotation of Plasmodium falciparum Dd2.</title>
        <authorList>
            <consortium name="The Broad Institute Genome Sequencing Platform"/>
            <person name="Volkman S.K."/>
            <person name="Neafsey D.E."/>
            <person name="Dash A.P."/>
            <person name="Chitnis C.E."/>
            <person name="Hartl D.L."/>
            <person name="Young S.K."/>
            <person name="Zeng Q."/>
            <person name="Koehrsen M."/>
            <person name="Alvarado L."/>
            <person name="Berlin A."/>
            <person name="Borenstein D."/>
            <person name="Chapman S.B."/>
            <person name="Chen Z."/>
            <person name="Engels R."/>
            <person name="Freedman E."/>
            <person name="Gellesch M."/>
            <person name="Goldberg J."/>
            <person name="Griggs A."/>
            <person name="Gujja S."/>
            <person name="Heilman E.R."/>
            <person name="Heiman D.I."/>
            <person name="Howarth C."/>
            <person name="Jen D."/>
            <person name="Larson L."/>
            <person name="Mehta T."/>
            <person name="Neiman D."/>
            <person name="Park D."/>
            <person name="Pearson M."/>
            <person name="Roberts A."/>
            <person name="Saif S."/>
            <person name="Shea T."/>
            <person name="Shenoy N."/>
            <person name="Sisk P."/>
            <person name="Stolte C."/>
            <person name="Sykes S."/>
            <person name="Walk T."/>
            <person name="White J."/>
            <person name="Yandava C."/>
            <person name="Haas B."/>
            <person name="Henn M.R."/>
            <person name="Nusbaum C."/>
            <person name="Birren B."/>
        </authorList>
    </citation>
    <scope>NUCLEOTIDE SEQUENCE [LARGE SCALE GENOMIC DNA]</scope>
</reference>
<evidence type="ECO:0000313" key="4">
    <source>
        <dbReference type="EMBL" id="KOB88404.1"/>
    </source>
</evidence>
<dbReference type="InterPro" id="IPR013783">
    <property type="entry name" value="Ig-like_fold"/>
</dbReference>
<protein>
    <submittedName>
        <fullName evidence="4">Uncharacterized protein</fullName>
    </submittedName>
</protein>
<feature type="coiled-coil region" evidence="2">
    <location>
        <begin position="1852"/>
        <end position="1925"/>
    </location>
</feature>
<sequence length="2485" mass="295931">MTTLRRNNHEYHEEEELNCDENKSKDKLFHEINKLLYSSSSEKMSKKSKPKIVVSKGGSIRQSDKIKNEKKDNNSSISSSDDGYDKNISSNNISDKNQSSNNICDKNIYSNNIYDKDIHEYNILYDNIYTYNSNSNKSEYSHNKSDIYQLEQILMESNYNSSLKNNSISPCSLSLTSFSSRNTSSILDEYDNIIKIFIENITLDNIIYNENTYNNIFCISYFIYEDPLEIFSFFQGINWLPELKNRCTSVSYLEKLDNNRMEKNNYYQPETYSYYININQYVNLKNRKNEYLYIYDDGIIYVFVSIVGVNMNKFQKYYYDNFVQCDNNIYNDHDKKENEHSLYLTNNKTNDNLSDKSHDIYSNGQKKKKKDKKKKKFIHQRHYKSFLNILGTCIIPIKVIDTHDEYKNKINNSTMYNIYPHDAIRSILNNYYDSLKIKRKINIYDLINNYKHILSPIGKINISVKIKSKLLYMSNVHKYNHLMDIQHGGEEKCLMNRTNHMNKIIDEILNYVKIYKKSNDKKNNNQDDTHIKHIKNKILSNFFLFYNEKSNINFDDYMMKSFSYIERNIDKIFNCDDEKKILKKIKKRILNILQLYQSKETKNNKQSNNNNNNDNNYSNNNNNNNNNSSNHHHAVVSKEIVCTHIILFVDCISNIKIPWKLLSHFKNDNTFFIVVYWKEEDDEDEENNMTNIISRQSRVIHLNNSNSYYYNHCNSIEVDYNSCVLEKYQTNNQTNHIITEQCNYNINNLKEEEKNKMIKVKLNFNSCIILPYNHYNISSDINLILYHNNYPFLEFKKPFCILNNYNITYNAQDKFTMNLKINKNYYHSNNKINVNNLNINDTCVQLSLCKHPKHSTFFSSINYKSYYKNKTKCSIQDTNYYNAHYSPPLFNKNGHIFIFCDDYYVNHEKYNKNENKKYSYLYPNDDIKKKMIFNKESFFLPIREGNTYNQERDKVTNPYLKQKQKIDTYMIKDECIEKQEEDQKKKKKNISLSCILKKNILYSVVAKGDGLKGGKVNEWISLYVHTINKEGDNIYYGKHINIRMKIEPIGYLKSYYSFSYSNISKEIKDNNNNNIMLTQSNDANIIKNEYNNLSLISSPMCFHSFNDIQEMINYKVEDLQNGIYQILYKVNKIGKKKLYIYCDGISLSSSPFEINICPSSPCSKLSKVVGKGVTRCISIPYLYDINKESFFINHLEKIDRKCNGKNDDLDNMKKMYNLDDMKGTHNVDDMKGMNNADDMKGMNNVDDMKGKNNADDMKEMNNVDDMKEMNNVDDMKEMNNSDDMKEMNNVDDMKEMNNVDDMKEMNNSNDKEISNNMCDKKDSSSNGGNSHIISIQKNEDCLKINNTNNNNNNNNNNNDNDNNVDICFGYNSVCDTSDSNKKNTNVKYLYGEENNYIFKSPKYYNEINGNIIKLNEKNERTFEEFLKNMVQVVNTFDIILYDKNGERICIGNDNIKVIGKRGAYIKNVIDNNNGTYTVQYCCCVKKDDIKKIRNINKEKLIDFYDEFLFHKNKYYDNVIINEFKKRFFNIFINCEVKVYINEEEIYGSPFFPIIINMHEILNIYNLYDQYTYSGMLLKNFEYLLTFNNYEGCIENLCEFYETFVDTQDDLIDNKSGKSKTERFLSLFQMKNEEKINMDKKNYTSLFFNIPLNIYDMNSKYMDEMDRYKENYENEEETKKNTHSFCNNNNNNIMMGNPSWNNYKIDDTLLIHKDNHKRYDNDNDNYTYNNCKDDSYDSLSINNYNLKNVNLSLNEWLYIYSCKENVTQSNKKYDNSLILAYSLCNIILHHLIYLKKYKYYINCKQYENDLLQNNILIQFKKLLQEEYNKMFAYQTNNIITYCKKIGNIKFNNLEELIKVYKNIAFELRKLKKNDLADEFDKCCENMCEELYLKNIESNLNRKEKLLNEYEKIMNEKINKIEHIKNNELKKYENNYTIDMNKINKLCSVPKNKEVQTCDHLSYQKKNGKLSSLIELRNKEKLINMNDKKDEKKHKSDDSIKEVVHNLDKNQKEQIFHMVREYWKNSSTYDIFSTIKNTLKNCPRLKICLEETFNYYSCSIKNNNKMKDIQMRNIHEIKIVENLDNLKKIELQEDNFLSNHDINNFYLTYNAYISLILDMKCNSYLIKDVDNVLWLFEKFSIEHNSFKNIYRPYGLLRIMPKYLFIPFIRELAYLNLLYVISEYVIKNQQDIKTYLTINHPSRLSSFHHFITYHFIPFYEQLSENQNFHNFKQQLIEINEDDDKTELDDHHKQLNDKPINLKNKNNINKHMKDVIPLNNIYDTKSNNIYNNNNNQLSLSDIENYFNNELPLIVKHKNFSKTFPLLFDFYSNMSMNINEKKIKNDKPQDEKTNTNLIDNQYDNSNNSNKYITTTIFIKFLREFGIIPHFFNNDRCLSFLNTLIKNNKHNKLYYEDFSKAIILSICECVKKNILTQYNMLTSNNQFKNKLQIGKILNHNYISYEVKELIYLFGFSDLHIVKSKINIQKEL</sequence>
<feature type="non-terminal residue" evidence="4">
    <location>
        <position position="2485"/>
    </location>
</feature>
<feature type="compositionally biased region" description="Basic residues" evidence="3">
    <location>
        <begin position="365"/>
        <end position="374"/>
    </location>
</feature>
<feature type="compositionally biased region" description="Basic and acidic residues" evidence="3">
    <location>
        <begin position="62"/>
        <end position="73"/>
    </location>
</feature>
<dbReference type="PROSITE" id="PS50194">
    <property type="entry name" value="FILAMIN_REPEAT"/>
    <property type="match status" value="1"/>
</dbReference>